<dbReference type="CDD" id="cd07377">
    <property type="entry name" value="WHTH_GntR"/>
    <property type="match status" value="1"/>
</dbReference>
<dbReference type="SMART" id="SM00895">
    <property type="entry name" value="FCD"/>
    <property type="match status" value="1"/>
</dbReference>
<dbReference type="EMBL" id="CP017634">
    <property type="protein sequence ID" value="ATW23717.1"/>
    <property type="molecule type" value="Genomic_DNA"/>
</dbReference>
<protein>
    <recommendedName>
        <fullName evidence="4">HTH gntR-type domain-containing protein</fullName>
    </recommendedName>
</protein>
<dbReference type="Pfam" id="PF00392">
    <property type="entry name" value="GntR"/>
    <property type="match status" value="1"/>
</dbReference>
<reference evidence="5 6" key="1">
    <citation type="submission" date="2016-10" db="EMBL/GenBank/DDBJ databases">
        <title>Complete Genome Sequence of Peptococcaceae strain DCMF.</title>
        <authorList>
            <person name="Edwards R.J."/>
            <person name="Holland S.I."/>
            <person name="Deshpande N.P."/>
            <person name="Wong Y.K."/>
            <person name="Ertan H."/>
            <person name="Manefield M."/>
            <person name="Russell T.L."/>
            <person name="Lee M.J."/>
        </authorList>
    </citation>
    <scope>NUCLEOTIDE SEQUENCE [LARGE SCALE GENOMIC DNA]</scope>
    <source>
        <strain evidence="5 6">DCMF</strain>
    </source>
</reference>
<dbReference type="InterPro" id="IPR000524">
    <property type="entry name" value="Tscrpt_reg_HTH_GntR"/>
</dbReference>
<dbReference type="SMART" id="SM00345">
    <property type="entry name" value="HTH_GNTR"/>
    <property type="match status" value="1"/>
</dbReference>
<dbReference type="Pfam" id="PF07729">
    <property type="entry name" value="FCD"/>
    <property type="match status" value="1"/>
</dbReference>
<feature type="domain" description="HTH gntR-type" evidence="4">
    <location>
        <begin position="27"/>
        <end position="95"/>
    </location>
</feature>
<evidence type="ECO:0000256" key="3">
    <source>
        <dbReference type="ARBA" id="ARBA00023163"/>
    </source>
</evidence>
<organism evidence="5 6">
    <name type="scientific">Formimonas warabiya</name>
    <dbReference type="NCBI Taxonomy" id="1761012"/>
    <lineage>
        <taxon>Bacteria</taxon>
        <taxon>Bacillati</taxon>
        <taxon>Bacillota</taxon>
        <taxon>Clostridia</taxon>
        <taxon>Eubacteriales</taxon>
        <taxon>Peptococcaceae</taxon>
        <taxon>Candidatus Formimonas</taxon>
    </lineage>
</organism>
<dbReference type="OrthoDB" id="9799482at2"/>
<dbReference type="InterPro" id="IPR036390">
    <property type="entry name" value="WH_DNA-bd_sf"/>
</dbReference>
<dbReference type="InterPro" id="IPR036388">
    <property type="entry name" value="WH-like_DNA-bd_sf"/>
</dbReference>
<dbReference type="Proteomes" id="UP000323521">
    <property type="component" value="Chromosome"/>
</dbReference>
<dbReference type="InterPro" id="IPR008920">
    <property type="entry name" value="TF_FadR/GntR_C"/>
</dbReference>
<evidence type="ECO:0000313" key="6">
    <source>
        <dbReference type="Proteomes" id="UP000323521"/>
    </source>
</evidence>
<dbReference type="SUPFAM" id="SSF46785">
    <property type="entry name" value="Winged helix' DNA-binding domain"/>
    <property type="match status" value="1"/>
</dbReference>
<sequence length="256" mass="29925">MAIVNFPYTLFRKVMKRMTLFSPIEHNKAFIQIARQIRNQIESGNLKPGDKLPSERNLAESFQTSRPTIREALRVLEVMGLTESRVGQGTFIKAKTLMDIDNVLSEIETQTSPLEIFEARLAIETFLVKLAAKNATKEDINHLSRCIDELDELDHDMNNYTEFVHLDNEFHERIALAANNTLLTKFMQIINNARLENLWETLKRRSSTSERIKKFQEQHQKIFAAIKDRDSALAEKYMTQHILYIRQSFFEEENIY</sequence>
<evidence type="ECO:0000313" key="5">
    <source>
        <dbReference type="EMBL" id="ATW23717.1"/>
    </source>
</evidence>
<keyword evidence="3" id="KW-0804">Transcription</keyword>
<dbReference type="SUPFAM" id="SSF48008">
    <property type="entry name" value="GntR ligand-binding domain-like"/>
    <property type="match status" value="1"/>
</dbReference>
<evidence type="ECO:0000256" key="2">
    <source>
        <dbReference type="ARBA" id="ARBA00023125"/>
    </source>
</evidence>
<dbReference type="KEGG" id="fwa:DCMF_01935"/>
<dbReference type="GO" id="GO:0003677">
    <property type="term" value="F:DNA binding"/>
    <property type="evidence" value="ECO:0007669"/>
    <property type="project" value="UniProtKB-KW"/>
</dbReference>
<proteinExistence type="predicted"/>
<evidence type="ECO:0000256" key="1">
    <source>
        <dbReference type="ARBA" id="ARBA00023015"/>
    </source>
</evidence>
<dbReference type="PRINTS" id="PR00035">
    <property type="entry name" value="HTHGNTR"/>
</dbReference>
<dbReference type="PANTHER" id="PTHR43537">
    <property type="entry name" value="TRANSCRIPTIONAL REGULATOR, GNTR FAMILY"/>
    <property type="match status" value="1"/>
</dbReference>
<name>A0A3G1KMM8_FORW1</name>
<evidence type="ECO:0000259" key="4">
    <source>
        <dbReference type="PROSITE" id="PS50949"/>
    </source>
</evidence>
<keyword evidence="6" id="KW-1185">Reference proteome</keyword>
<keyword evidence="2" id="KW-0238">DNA-binding</keyword>
<dbReference type="Gene3D" id="1.10.10.10">
    <property type="entry name" value="Winged helix-like DNA-binding domain superfamily/Winged helix DNA-binding domain"/>
    <property type="match status" value="1"/>
</dbReference>
<dbReference type="AlphaFoldDB" id="A0A3G1KMM8"/>
<keyword evidence="1" id="KW-0805">Transcription regulation</keyword>
<dbReference type="Gene3D" id="1.20.120.530">
    <property type="entry name" value="GntR ligand-binding domain-like"/>
    <property type="match status" value="1"/>
</dbReference>
<dbReference type="GO" id="GO:0003700">
    <property type="term" value="F:DNA-binding transcription factor activity"/>
    <property type="evidence" value="ECO:0007669"/>
    <property type="project" value="InterPro"/>
</dbReference>
<dbReference type="InterPro" id="IPR011711">
    <property type="entry name" value="GntR_C"/>
</dbReference>
<dbReference type="PROSITE" id="PS50949">
    <property type="entry name" value="HTH_GNTR"/>
    <property type="match status" value="1"/>
</dbReference>
<accession>A0A3G1KMM8</accession>
<gene>
    <name evidence="5" type="ORF">DCMF_01935</name>
</gene>
<dbReference type="PANTHER" id="PTHR43537:SF43">
    <property type="entry name" value="GNTR-FAMILY TRANSCRIPTIONAL REGULATOR"/>
    <property type="match status" value="1"/>
</dbReference>